<reference evidence="2 3" key="1">
    <citation type="submission" date="2020-06" db="EMBL/GenBank/DDBJ databases">
        <authorList>
            <person name="Li R."/>
            <person name="Bekaert M."/>
        </authorList>
    </citation>
    <scope>NUCLEOTIDE SEQUENCE [LARGE SCALE GENOMIC DNA]</scope>
    <source>
        <strain evidence="3">wild</strain>
    </source>
</reference>
<dbReference type="InterPro" id="IPR018200">
    <property type="entry name" value="USP_CS"/>
</dbReference>
<dbReference type="GO" id="GO:0016579">
    <property type="term" value="P:protein deubiquitination"/>
    <property type="evidence" value="ECO:0007669"/>
    <property type="project" value="InterPro"/>
</dbReference>
<accession>A0A6J8DPU9</accession>
<dbReference type="PROSITE" id="PS50235">
    <property type="entry name" value="USP_3"/>
    <property type="match status" value="1"/>
</dbReference>
<dbReference type="SUPFAM" id="SSF54001">
    <property type="entry name" value="Cysteine proteinases"/>
    <property type="match status" value="1"/>
</dbReference>
<dbReference type="Proteomes" id="UP000507470">
    <property type="component" value="Unassembled WGS sequence"/>
</dbReference>
<dbReference type="Gene3D" id="3.90.70.10">
    <property type="entry name" value="Cysteine proteinases"/>
    <property type="match status" value="1"/>
</dbReference>
<dbReference type="Pfam" id="PF00443">
    <property type="entry name" value="UCH"/>
    <property type="match status" value="1"/>
</dbReference>
<dbReference type="CDD" id="cd02257">
    <property type="entry name" value="Peptidase_C19"/>
    <property type="match status" value="1"/>
</dbReference>
<keyword evidence="3" id="KW-1185">Reference proteome</keyword>
<dbReference type="GO" id="GO:0004843">
    <property type="term" value="F:cysteine-type deubiquitinase activity"/>
    <property type="evidence" value="ECO:0007669"/>
    <property type="project" value="InterPro"/>
</dbReference>
<dbReference type="InterPro" id="IPR001394">
    <property type="entry name" value="Peptidase_C19_UCH"/>
</dbReference>
<dbReference type="InterPro" id="IPR036691">
    <property type="entry name" value="Endo/exonu/phosph_ase_sf"/>
</dbReference>
<sequence>MIKDACCEESEIWRSFRLLHCPSDLIITLARYIYKNNRVEKVRTPIILDPLINLSRYIDSNEDKVYRLKGIVVHHGNSPALGHYTYLNTEGPSQIIINDNIFDISHDNSYVTDSYILRYEEIPMYDCLPAMLHQLIVCLLSSQGLLIAIEKYLNSEMLSVRKRKTIDLLKSIKFTDTCVFHSQQALKILYEGIHSLGQATAYEIETANLLLPKCKDKISNGKYVLVAGDFNTTLSSLDKSEKTLHCNDKAVKTLYNIMQEKGLCDIWRNRNVDIKTFSRKQVVQGFLTQSRNDYFLVSTDLKSCIKNIHNKDTCFSDNDIVSMKIDFCNVERGPGVWIFNNSFLQDEIFTDKMKRLFAEEIWSKFYVSDPLIWWDNFKFMVKKLSQIYGKEKQKDLNREYYKLQSKIQELSVKSANGFQINNEYFLELKAQLENIEKYKCKGVILRSKSTWALESDRNTAYFLKIRKVPTE</sequence>
<evidence type="ECO:0000313" key="2">
    <source>
        <dbReference type="EMBL" id="CAC5409985.1"/>
    </source>
</evidence>
<name>A0A6J8DPU9_MYTCO</name>
<gene>
    <name evidence="2" type="ORF">MCOR_43195</name>
</gene>
<organism evidence="2 3">
    <name type="scientific">Mytilus coruscus</name>
    <name type="common">Sea mussel</name>
    <dbReference type="NCBI Taxonomy" id="42192"/>
    <lineage>
        <taxon>Eukaryota</taxon>
        <taxon>Metazoa</taxon>
        <taxon>Spiralia</taxon>
        <taxon>Lophotrochozoa</taxon>
        <taxon>Mollusca</taxon>
        <taxon>Bivalvia</taxon>
        <taxon>Autobranchia</taxon>
        <taxon>Pteriomorphia</taxon>
        <taxon>Mytilida</taxon>
        <taxon>Mytiloidea</taxon>
        <taxon>Mytilidae</taxon>
        <taxon>Mytilinae</taxon>
        <taxon>Mytilus</taxon>
    </lineage>
</organism>
<dbReference type="SUPFAM" id="SSF56219">
    <property type="entry name" value="DNase I-like"/>
    <property type="match status" value="1"/>
</dbReference>
<dbReference type="AlphaFoldDB" id="A0A6J8DPU9"/>
<dbReference type="EMBL" id="CACVKT020007664">
    <property type="protein sequence ID" value="CAC5409985.1"/>
    <property type="molecule type" value="Genomic_DNA"/>
</dbReference>
<protein>
    <recommendedName>
        <fullName evidence="1">USP domain-containing protein</fullName>
    </recommendedName>
</protein>
<dbReference type="OrthoDB" id="8920715at2759"/>
<evidence type="ECO:0000313" key="3">
    <source>
        <dbReference type="Proteomes" id="UP000507470"/>
    </source>
</evidence>
<dbReference type="Gene3D" id="3.60.10.10">
    <property type="entry name" value="Endonuclease/exonuclease/phosphatase"/>
    <property type="match status" value="1"/>
</dbReference>
<dbReference type="PROSITE" id="PS00973">
    <property type="entry name" value="USP_2"/>
    <property type="match status" value="1"/>
</dbReference>
<feature type="domain" description="USP" evidence="1">
    <location>
        <begin position="1"/>
        <end position="122"/>
    </location>
</feature>
<dbReference type="InterPro" id="IPR038765">
    <property type="entry name" value="Papain-like_cys_pep_sf"/>
</dbReference>
<dbReference type="InterPro" id="IPR028889">
    <property type="entry name" value="USP"/>
</dbReference>
<evidence type="ECO:0000259" key="1">
    <source>
        <dbReference type="PROSITE" id="PS50235"/>
    </source>
</evidence>
<proteinExistence type="predicted"/>